<evidence type="ECO:0000313" key="3">
    <source>
        <dbReference type="Proteomes" id="UP000596145"/>
    </source>
</evidence>
<dbReference type="EMBL" id="CP066007">
    <property type="protein sequence ID" value="QQB47042.1"/>
    <property type="molecule type" value="Genomic_DNA"/>
</dbReference>
<gene>
    <name evidence="2" type="ORF">I6I10_03800</name>
</gene>
<dbReference type="Proteomes" id="UP000596145">
    <property type="component" value="Chromosome"/>
</dbReference>
<dbReference type="GeneID" id="92761154"/>
<sequence length="90" mass="9935">MSCFPAPASTSFPLSRRSATARSGLTDSVRHGRTGVLVDDKAHLFSALDELRANKEKRAELGRNARGFASQFSWEATGKAWEELLRRIVS</sequence>
<name>A0A7T4JVL8_9CORY</name>
<proteinExistence type="predicted"/>
<evidence type="ECO:0000256" key="1">
    <source>
        <dbReference type="SAM" id="MobiDB-lite"/>
    </source>
</evidence>
<dbReference type="OrthoDB" id="9806887at2"/>
<dbReference type="GO" id="GO:0016740">
    <property type="term" value="F:transferase activity"/>
    <property type="evidence" value="ECO:0007669"/>
    <property type="project" value="UniProtKB-KW"/>
</dbReference>
<dbReference type="SUPFAM" id="SSF53756">
    <property type="entry name" value="UDP-Glycosyltransferase/glycogen phosphorylase"/>
    <property type="match status" value="1"/>
</dbReference>
<feature type="compositionally biased region" description="Polar residues" evidence="1">
    <location>
        <begin position="8"/>
        <end position="25"/>
    </location>
</feature>
<accession>A0A7T4JVL8</accession>
<reference evidence="2 3" key="1">
    <citation type="submission" date="2020-12" db="EMBL/GenBank/DDBJ databases">
        <title>FDA dAtabase for Regulatory Grade micrObial Sequences (FDA-ARGOS): Supporting development and validation of Infectious Disease Dx tests.</title>
        <authorList>
            <person name="Sproer C."/>
            <person name="Gronow S."/>
            <person name="Severitt S."/>
            <person name="Schroder I."/>
            <person name="Tallon L."/>
            <person name="Sadzewicz L."/>
            <person name="Zhao X."/>
            <person name="Boylan J."/>
            <person name="Ott S."/>
            <person name="Bowen H."/>
            <person name="Vavikolanu K."/>
            <person name="Mehta A."/>
            <person name="Aluvathingal J."/>
            <person name="Nadendla S."/>
            <person name="Lowell S."/>
            <person name="Myers T."/>
            <person name="Yan Y."/>
            <person name="Sichtig H."/>
        </authorList>
    </citation>
    <scope>NUCLEOTIDE SEQUENCE [LARGE SCALE GENOMIC DNA]</scope>
    <source>
        <strain evidence="2 3">FDAARGOS_1053</strain>
    </source>
</reference>
<feature type="region of interest" description="Disordered" evidence="1">
    <location>
        <begin position="1"/>
        <end position="25"/>
    </location>
</feature>
<dbReference type="Gene3D" id="3.40.50.2000">
    <property type="entry name" value="Glycogen Phosphorylase B"/>
    <property type="match status" value="1"/>
</dbReference>
<dbReference type="RefSeq" id="WP_070740576.1">
    <property type="nucleotide sequence ID" value="NZ_CP066007.1"/>
</dbReference>
<evidence type="ECO:0000313" key="2">
    <source>
        <dbReference type="EMBL" id="QQB47042.1"/>
    </source>
</evidence>
<organism evidence="2 3">
    <name type="scientific">Corynebacterium glucuronolyticum</name>
    <dbReference type="NCBI Taxonomy" id="39791"/>
    <lineage>
        <taxon>Bacteria</taxon>
        <taxon>Bacillati</taxon>
        <taxon>Actinomycetota</taxon>
        <taxon>Actinomycetes</taxon>
        <taxon>Mycobacteriales</taxon>
        <taxon>Corynebacteriaceae</taxon>
        <taxon>Corynebacterium</taxon>
    </lineage>
</organism>
<protein>
    <submittedName>
        <fullName evidence="2">Glycosyltransferase</fullName>
    </submittedName>
</protein>
<keyword evidence="2" id="KW-0808">Transferase</keyword>
<dbReference type="AlphaFoldDB" id="A0A7T4JVL8"/>